<dbReference type="AlphaFoldDB" id="A0A0E0QG25"/>
<evidence type="ECO:0000313" key="2">
    <source>
        <dbReference type="EnsemblPlants" id="ORUFI08G08150.2"/>
    </source>
</evidence>
<evidence type="ECO:0000313" key="3">
    <source>
        <dbReference type="Proteomes" id="UP000008022"/>
    </source>
</evidence>
<accession>A0A0E0QG25</accession>
<dbReference type="EnsemblPlants" id="ORUFI08G08150.2">
    <property type="protein sequence ID" value="ORUFI08G08150.2"/>
    <property type="gene ID" value="ORUFI08G08150"/>
</dbReference>
<organism evidence="2 3">
    <name type="scientific">Oryza rufipogon</name>
    <name type="common">Brownbeard rice</name>
    <name type="synonym">Asian wild rice</name>
    <dbReference type="NCBI Taxonomy" id="4529"/>
    <lineage>
        <taxon>Eukaryota</taxon>
        <taxon>Viridiplantae</taxon>
        <taxon>Streptophyta</taxon>
        <taxon>Embryophyta</taxon>
        <taxon>Tracheophyta</taxon>
        <taxon>Spermatophyta</taxon>
        <taxon>Magnoliopsida</taxon>
        <taxon>Liliopsida</taxon>
        <taxon>Poales</taxon>
        <taxon>Poaceae</taxon>
        <taxon>BOP clade</taxon>
        <taxon>Oryzoideae</taxon>
        <taxon>Oryzeae</taxon>
        <taxon>Oryzinae</taxon>
        <taxon>Oryza</taxon>
    </lineage>
</organism>
<feature type="transmembrane region" description="Helical" evidence="1">
    <location>
        <begin position="38"/>
        <end position="60"/>
    </location>
</feature>
<feature type="transmembrane region" description="Helical" evidence="1">
    <location>
        <begin position="12"/>
        <end position="32"/>
    </location>
</feature>
<reference evidence="2" key="2">
    <citation type="submission" date="2015-06" db="UniProtKB">
        <authorList>
            <consortium name="EnsemblPlants"/>
        </authorList>
    </citation>
    <scope>IDENTIFICATION</scope>
</reference>
<dbReference type="Proteomes" id="UP000008022">
    <property type="component" value="Unassembled WGS sequence"/>
</dbReference>
<proteinExistence type="predicted"/>
<keyword evidence="3" id="KW-1185">Reference proteome</keyword>
<reference evidence="3" key="1">
    <citation type="submission" date="2013-06" db="EMBL/GenBank/DDBJ databases">
        <authorList>
            <person name="Zhao Q."/>
        </authorList>
    </citation>
    <scope>NUCLEOTIDE SEQUENCE</scope>
    <source>
        <strain evidence="3">cv. W1943</strain>
    </source>
</reference>
<protein>
    <submittedName>
        <fullName evidence="2">Uncharacterized protein</fullName>
    </submittedName>
</protein>
<keyword evidence="1" id="KW-0812">Transmembrane</keyword>
<evidence type="ECO:0000256" key="1">
    <source>
        <dbReference type="SAM" id="Phobius"/>
    </source>
</evidence>
<keyword evidence="1" id="KW-1133">Transmembrane helix</keyword>
<name>A0A0E0QG25_ORYRU</name>
<dbReference type="Gramene" id="ORUFI08G08150.2">
    <property type="protein sequence ID" value="ORUFI08G08150.2"/>
    <property type="gene ID" value="ORUFI08G08150"/>
</dbReference>
<sequence>MLDTVKTLTDSNFLCHLTFTCVATSLPLVFLYTKEMLVIYTNVVVLLTSYVAVNVFICTLDGRGEPLYLDLKSHCKESLLDSLIW</sequence>
<dbReference type="HOGENOM" id="CLU_2516626_0_0_1"/>
<keyword evidence="1" id="KW-0472">Membrane</keyword>